<accession>A0AAD0M6T9</accession>
<evidence type="ECO:0000313" key="2">
    <source>
        <dbReference type="Proteomes" id="UP000006426"/>
    </source>
</evidence>
<proteinExistence type="predicted"/>
<dbReference type="Proteomes" id="UP000006426">
    <property type="component" value="Plasmid pmppla107"/>
</dbReference>
<protein>
    <submittedName>
        <fullName evidence="1">Uncharacterized protein</fullName>
    </submittedName>
</protein>
<organism evidence="1 2">
    <name type="scientific">Pseudomonas amygdali pv. lachrymans str. M301315</name>
    <dbReference type="NCBI Taxonomy" id="629260"/>
    <lineage>
        <taxon>Bacteria</taxon>
        <taxon>Pseudomonadati</taxon>
        <taxon>Pseudomonadota</taxon>
        <taxon>Gammaproteobacteria</taxon>
        <taxon>Pseudomonadales</taxon>
        <taxon>Pseudomonadaceae</taxon>
        <taxon>Pseudomonas</taxon>
        <taxon>Pseudomonas amygdali</taxon>
    </lineage>
</organism>
<dbReference type="AlphaFoldDB" id="A0AAD0M6T9"/>
<keyword evidence="1" id="KW-0614">Plasmid</keyword>
<sequence length="76" mass="8491">MSSLALSSFPAYPYTVEEVVSPDANYSGRNAQLDHVKQALRGLNRYFEAFCRERVVPGMSHELGRTIDLGQSGDRK</sequence>
<dbReference type="GeneID" id="39473982"/>
<gene>
    <name evidence="1" type="ORF">PLA107_029990</name>
</gene>
<geneLocation type="plasmid" evidence="2">
    <name>pmppla107</name>
</geneLocation>
<evidence type="ECO:0000313" key="1">
    <source>
        <dbReference type="EMBL" id="AXH59460.1"/>
    </source>
</evidence>
<reference evidence="1 2" key="1">
    <citation type="journal article" date="2011" name="PLoS Pathog.">
        <title>Dynamic evolution of pathogenicity revealed by sequencing and comparative genomics of 19 Pseudomonas syringae isolates.</title>
        <authorList>
            <person name="Baltrus D.A."/>
            <person name="Nishimura M.T."/>
            <person name="Romanchuk A."/>
            <person name="Chang J.H."/>
            <person name="Mukhtar M.S."/>
            <person name="Cherkis K."/>
            <person name="Roach J."/>
            <person name="Grant S.R."/>
            <person name="Jones C.D."/>
            <person name="Dangl J.L."/>
        </authorList>
    </citation>
    <scope>NUCLEOTIDE SEQUENCE [LARGE SCALE GENOMIC DNA]</scope>
    <source>
        <strain evidence="1 2">M301315</strain>
    </source>
</reference>
<name>A0AAD0M6T9_PSEAV</name>
<dbReference type="RefSeq" id="WP_005742354.1">
    <property type="nucleotide sequence ID" value="NZ_CP031226.1"/>
</dbReference>
<dbReference type="EMBL" id="CP031226">
    <property type="protein sequence ID" value="AXH59460.1"/>
    <property type="molecule type" value="Genomic_DNA"/>
</dbReference>